<comment type="caution">
    <text evidence="5">The sequence shown here is derived from an EMBL/GenBank/DDBJ whole genome shotgun (WGS) entry which is preliminary data.</text>
</comment>
<protein>
    <submittedName>
        <fullName evidence="5">LytR family transcriptional regulator</fullName>
    </submittedName>
</protein>
<keyword evidence="6" id="KW-1185">Reference proteome</keyword>
<dbReference type="AlphaFoldDB" id="A0A5B1LRF7"/>
<organism evidence="5 6">
    <name type="scientific">Nocardioides antri</name>
    <dbReference type="NCBI Taxonomy" id="2607659"/>
    <lineage>
        <taxon>Bacteria</taxon>
        <taxon>Bacillati</taxon>
        <taxon>Actinomycetota</taxon>
        <taxon>Actinomycetes</taxon>
        <taxon>Propionibacteriales</taxon>
        <taxon>Nocardioidaceae</taxon>
        <taxon>Nocardioides</taxon>
    </lineage>
</organism>
<evidence type="ECO:0000256" key="2">
    <source>
        <dbReference type="SAM" id="MobiDB-lite"/>
    </source>
</evidence>
<sequence length="566" mass="61496">MARSASPGRPGGARRASRSVRQTRSDRRRERAAEQYRGKRALRPGDAGPAPAPTAAPTPAPVVVRAPASVPPTERPRGGRRALRPAERRTRGLAGTLGLTFVSAMVPGTGYLFAKRKLAGAVVLLGWAVVFGSVVLYFGQDLDLVAARNRAVDLAFDPTRLRILTAVVTVLLLVWLFVVWTSYRLIRPRERPRWHTVVGNLAVIVFCVIFAAPAVRAGQYAMATADFVNTVFDGNEIATTPDDVSAEDPWGGRERVNVLLLGGDGGEGRDGVRTDSMILLSMDTETGKSVTFSLPRNMANAQFPEDSPLHDLYPYGFSNGDYADGNYMLNAVYRNIPAMHPGILGKSNNEGADAIKQAVEGSLGIPVEYYVLVNLEGFKEVVDAMGGVTVNVNEPIAIGGNTDAGIPPDDYLDPGPDQHLNGFQALWFARGRWGSDDYERMERQRCMVDAIIEAADPANLLLRYLDLLKAGEEIVYTDIPSELASAFVDLALRVKDAKVKSVVFRSSEEFSSADPDFEWMQDLVQRAIDPPKRKGSGDKKDPADDPEDACAYQPTGETVDDALASY</sequence>
<comment type="similarity">
    <text evidence="1">Belongs to the LytR/CpsA/Psr (LCP) family.</text>
</comment>
<feature type="compositionally biased region" description="Pro residues" evidence="2">
    <location>
        <begin position="50"/>
        <end position="60"/>
    </location>
</feature>
<keyword evidence="3" id="KW-1133">Transmembrane helix</keyword>
<keyword evidence="3" id="KW-0472">Membrane</keyword>
<reference evidence="5 6" key="1">
    <citation type="submission" date="2019-09" db="EMBL/GenBank/DDBJ databases">
        <title>Nocardioides panacisoli sp. nov., isolated from the soil of a ginseng field.</title>
        <authorList>
            <person name="Cho C."/>
        </authorList>
    </citation>
    <scope>NUCLEOTIDE SEQUENCE [LARGE SCALE GENOMIC DNA]</scope>
    <source>
        <strain evidence="5 6">BN140041</strain>
    </source>
</reference>
<feature type="compositionally biased region" description="Low complexity" evidence="2">
    <location>
        <begin position="61"/>
        <end position="72"/>
    </location>
</feature>
<feature type="domain" description="Cell envelope-related transcriptional attenuator" evidence="4">
    <location>
        <begin position="273"/>
        <end position="454"/>
    </location>
</feature>
<gene>
    <name evidence="5" type="ORF">F0U47_20110</name>
</gene>
<feature type="transmembrane region" description="Helical" evidence="3">
    <location>
        <begin position="159"/>
        <end position="182"/>
    </location>
</feature>
<feature type="region of interest" description="Disordered" evidence="2">
    <location>
        <begin position="1"/>
        <end position="85"/>
    </location>
</feature>
<dbReference type="InterPro" id="IPR004474">
    <property type="entry name" value="LytR_CpsA_psr"/>
</dbReference>
<feature type="transmembrane region" description="Helical" evidence="3">
    <location>
        <begin position="121"/>
        <end position="139"/>
    </location>
</feature>
<dbReference type="Pfam" id="PF03816">
    <property type="entry name" value="LytR_cpsA_psr"/>
    <property type="match status" value="1"/>
</dbReference>
<reference evidence="5 6" key="2">
    <citation type="submission" date="2019-09" db="EMBL/GenBank/DDBJ databases">
        <authorList>
            <person name="Jin C."/>
        </authorList>
    </citation>
    <scope>NUCLEOTIDE SEQUENCE [LARGE SCALE GENOMIC DNA]</scope>
    <source>
        <strain evidence="5 6">BN140041</strain>
    </source>
</reference>
<feature type="transmembrane region" description="Helical" evidence="3">
    <location>
        <begin position="93"/>
        <end position="114"/>
    </location>
</feature>
<dbReference type="Gene3D" id="3.40.630.190">
    <property type="entry name" value="LCP protein"/>
    <property type="match status" value="1"/>
</dbReference>
<feature type="transmembrane region" description="Helical" evidence="3">
    <location>
        <begin position="194"/>
        <end position="215"/>
    </location>
</feature>
<dbReference type="PANTHER" id="PTHR33392:SF6">
    <property type="entry name" value="POLYISOPRENYL-TEICHOIC ACID--PEPTIDOGLYCAN TEICHOIC ACID TRANSFERASE TAGU"/>
    <property type="match status" value="1"/>
</dbReference>
<dbReference type="Proteomes" id="UP000324351">
    <property type="component" value="Unassembled WGS sequence"/>
</dbReference>
<dbReference type="PANTHER" id="PTHR33392">
    <property type="entry name" value="POLYISOPRENYL-TEICHOIC ACID--PEPTIDOGLYCAN TEICHOIC ACID TRANSFERASE TAGU"/>
    <property type="match status" value="1"/>
</dbReference>
<dbReference type="RefSeq" id="WP_149752281.1">
    <property type="nucleotide sequence ID" value="NZ_VUJW01000018.1"/>
</dbReference>
<feature type="compositionally biased region" description="Basic and acidic residues" evidence="2">
    <location>
        <begin position="23"/>
        <end position="37"/>
    </location>
</feature>
<evidence type="ECO:0000256" key="3">
    <source>
        <dbReference type="SAM" id="Phobius"/>
    </source>
</evidence>
<feature type="region of interest" description="Disordered" evidence="2">
    <location>
        <begin position="528"/>
        <end position="566"/>
    </location>
</feature>
<dbReference type="InterPro" id="IPR050922">
    <property type="entry name" value="LytR/CpsA/Psr_CW_biosynth"/>
</dbReference>
<dbReference type="NCBIfam" id="TIGR00350">
    <property type="entry name" value="lytR_cpsA_psr"/>
    <property type="match status" value="1"/>
</dbReference>
<evidence type="ECO:0000259" key="4">
    <source>
        <dbReference type="Pfam" id="PF03816"/>
    </source>
</evidence>
<feature type="compositionally biased region" description="Basic and acidic residues" evidence="2">
    <location>
        <begin position="529"/>
        <end position="543"/>
    </location>
</feature>
<dbReference type="EMBL" id="VUJW01000018">
    <property type="protein sequence ID" value="KAA1423183.1"/>
    <property type="molecule type" value="Genomic_DNA"/>
</dbReference>
<name>A0A5B1LRF7_9ACTN</name>
<accession>A0A5B1LRF7</accession>
<evidence type="ECO:0000313" key="5">
    <source>
        <dbReference type="EMBL" id="KAA1423183.1"/>
    </source>
</evidence>
<proteinExistence type="inferred from homology"/>
<evidence type="ECO:0000313" key="6">
    <source>
        <dbReference type="Proteomes" id="UP000324351"/>
    </source>
</evidence>
<evidence type="ECO:0000256" key="1">
    <source>
        <dbReference type="ARBA" id="ARBA00006068"/>
    </source>
</evidence>
<keyword evidence="3" id="KW-0812">Transmembrane</keyword>